<sequence length="178" mass="19304">MAAKKVLISGCSGGGKSTLLTAFGALAYPIVPEPGRRIVDGEMRGNGKALPWVDLHEFARRAIDMAQADLAAADNLKGFVFFDRGLIDAAVACEFAGGASYRSLLGDTRHYAQPVFLAPPWPEIFVTDHARRHSFDDATAEYQRLTRAFSELGYDCCELPKAPVQERVAFVLNTLGIA</sequence>
<gene>
    <name evidence="2" type="ORF">ACERZ8_15520</name>
</gene>
<dbReference type="EMBL" id="JBHDIY010000002">
    <property type="protein sequence ID" value="MFL4471220.1"/>
    <property type="molecule type" value="Genomic_DNA"/>
</dbReference>
<dbReference type="Gene3D" id="3.40.50.300">
    <property type="entry name" value="P-loop containing nucleotide triphosphate hydrolases"/>
    <property type="match status" value="1"/>
</dbReference>
<proteinExistence type="predicted"/>
<accession>A0ABW8UVQ6</accession>
<comment type="caution">
    <text evidence="2">The sequence shown here is derived from an EMBL/GenBank/DDBJ whole genome shotgun (WGS) entry which is preliminary data.</text>
</comment>
<name>A0ABW8UVQ6_9RHOB</name>
<protein>
    <submittedName>
        <fullName evidence="2">AAA family ATPase</fullName>
    </submittedName>
</protein>
<organism evidence="2 3">
    <name type="scientific">Tateyamaria armeniaca</name>
    <dbReference type="NCBI Taxonomy" id="2518930"/>
    <lineage>
        <taxon>Bacteria</taxon>
        <taxon>Pseudomonadati</taxon>
        <taxon>Pseudomonadota</taxon>
        <taxon>Alphaproteobacteria</taxon>
        <taxon>Rhodobacterales</taxon>
        <taxon>Roseobacteraceae</taxon>
        <taxon>Tateyamaria</taxon>
    </lineage>
</organism>
<evidence type="ECO:0000313" key="2">
    <source>
        <dbReference type="EMBL" id="MFL4471220.1"/>
    </source>
</evidence>
<dbReference type="InterPro" id="IPR027417">
    <property type="entry name" value="P-loop_NTPase"/>
</dbReference>
<dbReference type="SUPFAM" id="SSF52540">
    <property type="entry name" value="P-loop containing nucleoside triphosphate hydrolases"/>
    <property type="match status" value="1"/>
</dbReference>
<evidence type="ECO:0000313" key="3">
    <source>
        <dbReference type="Proteomes" id="UP001627408"/>
    </source>
</evidence>
<keyword evidence="3" id="KW-1185">Reference proteome</keyword>
<feature type="domain" description="NadR/Ttd14 AAA" evidence="1">
    <location>
        <begin position="5"/>
        <end position="167"/>
    </location>
</feature>
<dbReference type="Proteomes" id="UP001627408">
    <property type="component" value="Unassembled WGS sequence"/>
</dbReference>
<evidence type="ECO:0000259" key="1">
    <source>
        <dbReference type="Pfam" id="PF13521"/>
    </source>
</evidence>
<dbReference type="InterPro" id="IPR038727">
    <property type="entry name" value="NadR/Ttd14_AAA_dom"/>
</dbReference>
<reference evidence="2 3" key="1">
    <citation type="submission" date="2024-08" db="EMBL/GenBank/DDBJ databases">
        <title>Tateyamaria sp. nov., isolated from marine algae.</title>
        <authorList>
            <person name="Choi B.J."/>
            <person name="Kim J.M."/>
            <person name="Lee J.K."/>
            <person name="Choi D.G."/>
            <person name="Bayburt H."/>
            <person name="Baek J.H."/>
            <person name="Han D.M."/>
            <person name="Jeon C.O."/>
        </authorList>
    </citation>
    <scope>NUCLEOTIDE SEQUENCE [LARGE SCALE GENOMIC DNA]</scope>
    <source>
        <strain evidence="2 3">KMU-156</strain>
    </source>
</reference>
<dbReference type="RefSeq" id="WP_407593047.1">
    <property type="nucleotide sequence ID" value="NZ_JBHDIY010000002.1"/>
</dbReference>
<dbReference type="Pfam" id="PF13521">
    <property type="entry name" value="AAA_28"/>
    <property type="match status" value="1"/>
</dbReference>